<gene>
    <name evidence="2" type="ORF">E2C01_029412</name>
</gene>
<evidence type="ECO:0000256" key="1">
    <source>
        <dbReference type="SAM" id="MobiDB-lite"/>
    </source>
</evidence>
<organism evidence="2 3">
    <name type="scientific">Portunus trituberculatus</name>
    <name type="common">Swimming crab</name>
    <name type="synonym">Neptunus trituberculatus</name>
    <dbReference type="NCBI Taxonomy" id="210409"/>
    <lineage>
        <taxon>Eukaryota</taxon>
        <taxon>Metazoa</taxon>
        <taxon>Ecdysozoa</taxon>
        <taxon>Arthropoda</taxon>
        <taxon>Crustacea</taxon>
        <taxon>Multicrustacea</taxon>
        <taxon>Malacostraca</taxon>
        <taxon>Eumalacostraca</taxon>
        <taxon>Eucarida</taxon>
        <taxon>Decapoda</taxon>
        <taxon>Pleocyemata</taxon>
        <taxon>Brachyura</taxon>
        <taxon>Eubrachyura</taxon>
        <taxon>Portunoidea</taxon>
        <taxon>Portunidae</taxon>
        <taxon>Portuninae</taxon>
        <taxon>Portunus</taxon>
    </lineage>
</organism>
<evidence type="ECO:0000313" key="3">
    <source>
        <dbReference type="Proteomes" id="UP000324222"/>
    </source>
</evidence>
<accession>A0A5B7EP64</accession>
<reference evidence="2 3" key="1">
    <citation type="submission" date="2019-05" db="EMBL/GenBank/DDBJ databases">
        <title>Another draft genome of Portunus trituberculatus and its Hox gene families provides insights of decapod evolution.</title>
        <authorList>
            <person name="Jeong J.-H."/>
            <person name="Song I."/>
            <person name="Kim S."/>
            <person name="Choi T."/>
            <person name="Kim D."/>
            <person name="Ryu S."/>
            <person name="Kim W."/>
        </authorList>
    </citation>
    <scope>NUCLEOTIDE SEQUENCE [LARGE SCALE GENOMIC DNA]</scope>
    <source>
        <tissue evidence="2">Muscle</tissue>
    </source>
</reference>
<keyword evidence="3" id="KW-1185">Reference proteome</keyword>
<feature type="compositionally biased region" description="Polar residues" evidence="1">
    <location>
        <begin position="50"/>
        <end position="63"/>
    </location>
</feature>
<evidence type="ECO:0000313" key="2">
    <source>
        <dbReference type="EMBL" id="MPC35972.1"/>
    </source>
</evidence>
<protein>
    <submittedName>
        <fullName evidence="2">Uncharacterized protein</fullName>
    </submittedName>
</protein>
<name>A0A5B7EP64_PORTR</name>
<dbReference type="Proteomes" id="UP000324222">
    <property type="component" value="Unassembled WGS sequence"/>
</dbReference>
<feature type="region of interest" description="Disordered" evidence="1">
    <location>
        <begin position="40"/>
        <end position="63"/>
    </location>
</feature>
<dbReference type="EMBL" id="VSRR010003395">
    <property type="protein sequence ID" value="MPC35972.1"/>
    <property type="molecule type" value="Genomic_DNA"/>
</dbReference>
<proteinExistence type="predicted"/>
<comment type="caution">
    <text evidence="2">The sequence shown here is derived from an EMBL/GenBank/DDBJ whole genome shotgun (WGS) entry which is preliminary data.</text>
</comment>
<sequence length="63" mass="7172">MQCDNYPLPDNFKRGVSIFEIFMAANQLLQHIKKEEKTSIVQPVTDLPHSPQSRPCNTDNTQG</sequence>
<dbReference type="AlphaFoldDB" id="A0A5B7EP64"/>